<dbReference type="InterPro" id="IPR037066">
    <property type="entry name" value="Plug_dom_sf"/>
</dbReference>
<dbReference type="InterPro" id="IPR039426">
    <property type="entry name" value="TonB-dep_rcpt-like"/>
</dbReference>
<dbReference type="Pfam" id="PF07715">
    <property type="entry name" value="Plug"/>
    <property type="match status" value="1"/>
</dbReference>
<keyword evidence="3 8" id="KW-1134">Transmembrane beta strand</keyword>
<keyword evidence="7 8" id="KW-0998">Cell outer membrane</keyword>
<dbReference type="Proteomes" id="UP000286976">
    <property type="component" value="Unassembled WGS sequence"/>
</dbReference>
<comment type="caution">
    <text evidence="14">The sequence shown here is derived from an EMBL/GenBank/DDBJ whole genome shotgun (WGS) entry which is preliminary data.</text>
</comment>
<accession>A0A432X286</accession>
<keyword evidence="4 8" id="KW-0812">Transmembrane</keyword>
<dbReference type="PANTHER" id="PTHR47234">
    <property type="match status" value="1"/>
</dbReference>
<comment type="subcellular location">
    <subcellularLocation>
        <location evidence="1 8">Cell outer membrane</location>
        <topology evidence="1 8">Multi-pass membrane protein</topology>
    </subcellularLocation>
</comment>
<keyword evidence="11" id="KW-0732">Signal</keyword>
<dbReference type="GO" id="GO:0009279">
    <property type="term" value="C:cell outer membrane"/>
    <property type="evidence" value="ECO:0007669"/>
    <property type="project" value="UniProtKB-SubCell"/>
</dbReference>
<evidence type="ECO:0000256" key="4">
    <source>
        <dbReference type="ARBA" id="ARBA00022692"/>
    </source>
</evidence>
<comment type="similarity">
    <text evidence="8 9">Belongs to the TonB-dependent receptor family.</text>
</comment>
<evidence type="ECO:0000256" key="5">
    <source>
        <dbReference type="ARBA" id="ARBA00023077"/>
    </source>
</evidence>
<dbReference type="OrthoDB" id="176248at2"/>
<evidence type="ECO:0000259" key="13">
    <source>
        <dbReference type="Pfam" id="PF07715"/>
    </source>
</evidence>
<evidence type="ECO:0000256" key="6">
    <source>
        <dbReference type="ARBA" id="ARBA00023136"/>
    </source>
</evidence>
<dbReference type="Gene3D" id="2.40.170.20">
    <property type="entry name" value="TonB-dependent receptor, beta-barrel domain"/>
    <property type="match status" value="1"/>
</dbReference>
<keyword evidence="15" id="KW-1185">Reference proteome</keyword>
<dbReference type="InterPro" id="IPR012910">
    <property type="entry name" value="Plug_dom"/>
</dbReference>
<feature type="domain" description="TonB-dependent receptor plug" evidence="13">
    <location>
        <begin position="61"/>
        <end position="171"/>
    </location>
</feature>
<feature type="region of interest" description="Disordered" evidence="10">
    <location>
        <begin position="188"/>
        <end position="209"/>
    </location>
</feature>
<organism evidence="14 15">
    <name type="scientific">Aliidiomarina taiwanensis</name>
    <dbReference type="NCBI Taxonomy" id="946228"/>
    <lineage>
        <taxon>Bacteria</taxon>
        <taxon>Pseudomonadati</taxon>
        <taxon>Pseudomonadota</taxon>
        <taxon>Gammaproteobacteria</taxon>
        <taxon>Alteromonadales</taxon>
        <taxon>Idiomarinaceae</taxon>
        <taxon>Aliidiomarina</taxon>
    </lineage>
</organism>
<evidence type="ECO:0000259" key="12">
    <source>
        <dbReference type="Pfam" id="PF00593"/>
    </source>
</evidence>
<dbReference type="CDD" id="cd01347">
    <property type="entry name" value="ligand_gated_channel"/>
    <property type="match status" value="1"/>
</dbReference>
<evidence type="ECO:0000256" key="11">
    <source>
        <dbReference type="SAM" id="SignalP"/>
    </source>
</evidence>
<feature type="chain" id="PRO_5019451417" evidence="11">
    <location>
        <begin position="31"/>
        <end position="920"/>
    </location>
</feature>
<evidence type="ECO:0000256" key="1">
    <source>
        <dbReference type="ARBA" id="ARBA00004571"/>
    </source>
</evidence>
<keyword evidence="14" id="KW-0675">Receptor</keyword>
<dbReference type="Pfam" id="PF00593">
    <property type="entry name" value="TonB_dep_Rec_b-barrel"/>
    <property type="match status" value="1"/>
</dbReference>
<evidence type="ECO:0000256" key="3">
    <source>
        <dbReference type="ARBA" id="ARBA00022452"/>
    </source>
</evidence>
<proteinExistence type="inferred from homology"/>
<dbReference type="Gene3D" id="2.170.130.10">
    <property type="entry name" value="TonB-dependent receptor, plug domain"/>
    <property type="match status" value="1"/>
</dbReference>
<keyword evidence="2 8" id="KW-0813">Transport</keyword>
<evidence type="ECO:0000256" key="9">
    <source>
        <dbReference type="RuleBase" id="RU003357"/>
    </source>
</evidence>
<dbReference type="PANTHER" id="PTHR47234:SF2">
    <property type="entry name" value="TONB-DEPENDENT RECEPTOR"/>
    <property type="match status" value="1"/>
</dbReference>
<evidence type="ECO:0000256" key="2">
    <source>
        <dbReference type="ARBA" id="ARBA00022448"/>
    </source>
</evidence>
<evidence type="ECO:0000256" key="8">
    <source>
        <dbReference type="PROSITE-ProRule" id="PRU01360"/>
    </source>
</evidence>
<dbReference type="AlphaFoldDB" id="A0A432X286"/>
<dbReference type="SUPFAM" id="SSF56935">
    <property type="entry name" value="Porins"/>
    <property type="match status" value="1"/>
</dbReference>
<evidence type="ECO:0000256" key="10">
    <source>
        <dbReference type="SAM" id="MobiDB-lite"/>
    </source>
</evidence>
<dbReference type="PROSITE" id="PS52016">
    <property type="entry name" value="TONB_DEPENDENT_REC_3"/>
    <property type="match status" value="1"/>
</dbReference>
<protein>
    <submittedName>
        <fullName evidence="14">TonB-dependent receptor</fullName>
    </submittedName>
</protein>
<name>A0A432X286_9GAMM</name>
<keyword evidence="6 8" id="KW-0472">Membrane</keyword>
<dbReference type="InterPro" id="IPR036942">
    <property type="entry name" value="Beta-barrel_TonB_sf"/>
</dbReference>
<evidence type="ECO:0000313" key="15">
    <source>
        <dbReference type="Proteomes" id="UP000286976"/>
    </source>
</evidence>
<feature type="signal peptide" evidence="11">
    <location>
        <begin position="1"/>
        <end position="30"/>
    </location>
</feature>
<dbReference type="EMBL" id="PIPQ01000003">
    <property type="protein sequence ID" value="RUO40604.1"/>
    <property type="molecule type" value="Genomic_DNA"/>
</dbReference>
<dbReference type="InterPro" id="IPR000531">
    <property type="entry name" value="Beta-barrel_TonB"/>
</dbReference>
<evidence type="ECO:0000313" key="14">
    <source>
        <dbReference type="EMBL" id="RUO40604.1"/>
    </source>
</evidence>
<evidence type="ECO:0000256" key="7">
    <source>
        <dbReference type="ARBA" id="ARBA00023237"/>
    </source>
</evidence>
<gene>
    <name evidence="14" type="ORF">CWE15_07615</name>
</gene>
<sequence length="920" mass="99898">MHTNSKLAKSIRLALMFGATATAMSGVAVAQDAASDEEKAEERVERIQVTGSRIQRTDMEGALPVTVIDREAIELSGEMSAAELLRNTTFNSGGSFRPVSGSSAQGVSQVNMRGLGASRTLVLVDGRRLTMSPSTGSSQDLNSIPMGAIERVEILSDGASAVYGSDAIGGVINIITRRDFNGVEIMTGKAQPSTPKEGGDRENGSVVFGSSSDTTSVIGGVSWNKREIIFERDFPWVGVGGSIYGNNWRSLQGGSFGGYIGMPGSCEDENFFEDGDLCRFNFNSTNANEASTANESLFTKLRHDINDDWTMYANASIAQTESFGRYAPAPDTNGYYPSLITPADSYNNPTNPNAWMYDAVNNPNAVAYDPAVVGPNLPGIHYHRFAAMGNRDTTVSNENIDFLVGVEGRIGSFDVDFGARRVRNKTYEIGNGYLAANTAWSNVVDFNPGYCSDGSFDAVNCRFGYDLQRPSENPASVLAAGVVTTSRISEFNIDEMFASVGFDVMEIGGGMVQGFLGVETRDEYFSDKYDSQSEAGLVGGSAGNSAGGGRSVDAAYFEFLLPVTYDLEVSVAGRFDDYSDYGSDFSPKVSFRWQPLESLLVRGSYGKGFRAPTLDILTQKTSFSAEGVRDKDSCTLLAGDPEKECQVDTYYIANPNLNSEQSTQMAFGVAYQPTDWLNMTVDYFNIEIENRIRSFSAQTLIDRSAAGDPIPSGLGVERNQVTLNDGTVLDVISKVTAGYGNEGTLETSGFDLNLRTNFDLGNMGTLSSNFQYSHILDQSVDGGRNYVLDMGTPEFRANVQNQWNIADFTLAWNINIIGTQYTRSEARKDDGTFPSCDDPGAGIDFIRCGNVGTFTTHDLQLTYNTPWNGAVTVGAQNLFEKLPKLAPLAGGEYGYSNRDYNFNLYNAYGRVTYVRYTQRF</sequence>
<dbReference type="RefSeq" id="WP_126757479.1">
    <property type="nucleotide sequence ID" value="NZ_PIPQ01000003.1"/>
</dbReference>
<keyword evidence="5 9" id="KW-0798">TonB box</keyword>
<feature type="domain" description="TonB-dependent receptor-like beta-barrel" evidence="12">
    <location>
        <begin position="405"/>
        <end position="878"/>
    </location>
</feature>
<reference evidence="14 15" key="1">
    <citation type="journal article" date="2011" name="Front. Microbiol.">
        <title>Genomic signatures of strain selection and enhancement in Bacillus atrophaeus var. globigii, a historical biowarfare simulant.</title>
        <authorList>
            <person name="Gibbons H.S."/>
            <person name="Broomall S.M."/>
            <person name="McNew L.A."/>
            <person name="Daligault H."/>
            <person name="Chapman C."/>
            <person name="Bruce D."/>
            <person name="Karavis M."/>
            <person name="Krepps M."/>
            <person name="McGregor P.A."/>
            <person name="Hong C."/>
            <person name="Park K.H."/>
            <person name="Akmal A."/>
            <person name="Feldman A."/>
            <person name="Lin J.S."/>
            <person name="Chang W.E."/>
            <person name="Higgs B.W."/>
            <person name="Demirev P."/>
            <person name="Lindquist J."/>
            <person name="Liem A."/>
            <person name="Fochler E."/>
            <person name="Read T.D."/>
            <person name="Tapia R."/>
            <person name="Johnson S."/>
            <person name="Bishop-Lilly K.A."/>
            <person name="Detter C."/>
            <person name="Han C."/>
            <person name="Sozhamannan S."/>
            <person name="Rosenzweig C.N."/>
            <person name="Skowronski E.W."/>
        </authorList>
    </citation>
    <scope>NUCLEOTIDE SEQUENCE [LARGE SCALE GENOMIC DNA]</scope>
    <source>
        <strain evidence="14 15">AIT1</strain>
    </source>
</reference>